<dbReference type="RefSeq" id="WP_230222904.1">
    <property type="nucleotide sequence ID" value="NZ_JAJKFT010000010.1"/>
</dbReference>
<comment type="caution">
    <text evidence="2">The sequence shown here is derived from an EMBL/GenBank/DDBJ whole genome shotgun (WGS) entry which is preliminary data.</text>
</comment>
<evidence type="ECO:0000256" key="1">
    <source>
        <dbReference type="SAM" id="SignalP"/>
    </source>
</evidence>
<proteinExistence type="predicted"/>
<protein>
    <recommendedName>
        <fullName evidence="4">Carboxypeptidase regulatory-like domain-containing protein</fullName>
    </recommendedName>
</protein>
<evidence type="ECO:0000313" key="2">
    <source>
        <dbReference type="EMBL" id="MCC9631167.1"/>
    </source>
</evidence>
<keyword evidence="3" id="KW-1185">Reference proteome</keyword>
<feature type="signal peptide" evidence="1">
    <location>
        <begin position="1"/>
        <end position="22"/>
    </location>
</feature>
<name>A0A9X1SIE6_9BACT</name>
<accession>A0A9X1SIE6</accession>
<dbReference type="EMBL" id="JAJKFT010000010">
    <property type="protein sequence ID" value="MCC9631167.1"/>
    <property type="molecule type" value="Genomic_DNA"/>
</dbReference>
<feature type="chain" id="PRO_5040974182" description="Carboxypeptidase regulatory-like domain-containing protein" evidence="1">
    <location>
        <begin position="23"/>
        <end position="143"/>
    </location>
</feature>
<evidence type="ECO:0000313" key="3">
    <source>
        <dbReference type="Proteomes" id="UP001139103"/>
    </source>
</evidence>
<evidence type="ECO:0008006" key="4">
    <source>
        <dbReference type="Google" id="ProtNLM"/>
    </source>
</evidence>
<organism evidence="2 3">
    <name type="scientific">Blastopirellula sediminis</name>
    <dbReference type="NCBI Taxonomy" id="2894196"/>
    <lineage>
        <taxon>Bacteria</taxon>
        <taxon>Pseudomonadati</taxon>
        <taxon>Planctomycetota</taxon>
        <taxon>Planctomycetia</taxon>
        <taxon>Pirellulales</taxon>
        <taxon>Pirellulaceae</taxon>
        <taxon>Blastopirellula</taxon>
    </lineage>
</organism>
<keyword evidence="1" id="KW-0732">Signal</keyword>
<reference evidence="2" key="1">
    <citation type="submission" date="2021-11" db="EMBL/GenBank/DDBJ databases">
        <title>Genome sequence.</title>
        <authorList>
            <person name="Sun Q."/>
        </authorList>
    </citation>
    <scope>NUCLEOTIDE SEQUENCE</scope>
    <source>
        <strain evidence="2">JC732</strain>
    </source>
</reference>
<dbReference type="Proteomes" id="UP001139103">
    <property type="component" value="Unassembled WGS sequence"/>
</dbReference>
<dbReference type="AlphaFoldDB" id="A0A9X1SIE6"/>
<dbReference type="PROSITE" id="PS51257">
    <property type="entry name" value="PROKAR_LIPOPROTEIN"/>
    <property type="match status" value="1"/>
</dbReference>
<gene>
    <name evidence="2" type="ORF">LOC68_22470</name>
</gene>
<sequence>MQIKRMGWRVGALTIVIATCLAMGCAPSRDENLPETAPVYGVVTLKGEKLPEGTVRFLPENPLANPASGMILADGSFKLSTYERHDGAALGKHKVTVIVEPRLDGSSPDPPFLIPKRYQSEKTTPLEVEIVKGKRNEVVFDLD</sequence>